<evidence type="ECO:0000256" key="3">
    <source>
        <dbReference type="ARBA" id="ARBA00005460"/>
    </source>
</evidence>
<dbReference type="PIRSF" id="PIRSF015965">
    <property type="entry name" value="26S_Psome_Rpn1"/>
    <property type="match status" value="1"/>
</dbReference>
<sequence>MVNEKKTETKPTEQPQKDDQSKVKPKPVEDEDLSDEDKQLKDELLLCVQRLTESDEKLYKPALEILRTKIKESTSSMTSVPKPLKFLRNQYDTLKSVYEKIHDKTTKEFCADIVSVLGMTISDKRECLKYRYLSSRETVGSWGHEYVRHLTAELTQEWNELEEKAEKPEVAPGQDVELTLEPQVTITKDDLLKLAKEMVAFYMAHNAEADACDLLMEIEQVEILADQCEKDTYQRVCLYLLSCVPYVPEPEDTILLRTAFKIYTKFQQDVLALRCAIQLNDMDLMQNVFYNCQDSLVRKQLAFLLARQQIYWEVDESRVQDIDEIKDIMNNSRLSQNFLNLARELDIMEPKNPEDIYKSHLETTRSYQSQVDSARQNLAASFVNGFVNSAFGKDKLMSDDKEANVWIHKNKDHGIMSTTATLGLISLWDVENGLTQIDKYLYSDEDYVKAGALLACGIVNAGVQNECDPALALLSDYVNHKNNSIRISSILGLGIAYAGKNRQDVISLISNILSDSSANMEVTGVAALSLGLIAIGTANGEITSTLMQTLLERSEQELKETFSKFLALAIGLIYMGKGEQVDVIIESLKAIPEPLQSFASILVDVCAYAGTGNVLKIQQLLSICSEHIEVEPVKDEKEKKDAKKEDTSNQMTSNLHQAVAVLGISLIGMNDEIGAEMALRTFGHLLHYGEPVIKRAVPLALGLISLSNPKLNILDTLSKFSHDSDPEVAHNSIFALGLVGAGTNNARLAAMLRQLAMYHAKDQNNLFMVRLAQGLTHMGKGTMTISPYHSHRFLLNRVAVGGLLAVLISFLDVKNIILGKSHYMLFNLALAMQPRMLITFDEKLQPLPTTVRVGQAVDVVGQAGKPKTITGFQTHTTPVLLAYGERAELATDEYITLTPVLEGFAILRKNPDHMEH</sequence>
<dbReference type="InterPro" id="IPR016024">
    <property type="entry name" value="ARM-type_fold"/>
</dbReference>
<dbReference type="EMBL" id="CAJNOC010000070">
    <property type="protein sequence ID" value="CAF0712055.1"/>
    <property type="molecule type" value="Genomic_DNA"/>
</dbReference>
<evidence type="ECO:0000256" key="9">
    <source>
        <dbReference type="SAM" id="MobiDB-lite"/>
    </source>
</evidence>
<dbReference type="Pfam" id="PF17781">
    <property type="entry name" value="RPN1_RPN2_N"/>
    <property type="match status" value="1"/>
</dbReference>
<evidence type="ECO:0000256" key="8">
    <source>
        <dbReference type="PIRNR" id="PIRNR015965"/>
    </source>
</evidence>
<organism evidence="12 13">
    <name type="scientific">Brachionus calyciflorus</name>
    <dbReference type="NCBI Taxonomy" id="104777"/>
    <lineage>
        <taxon>Eukaryota</taxon>
        <taxon>Metazoa</taxon>
        <taxon>Spiralia</taxon>
        <taxon>Gnathifera</taxon>
        <taxon>Rotifera</taxon>
        <taxon>Eurotatoria</taxon>
        <taxon>Monogononta</taxon>
        <taxon>Pseudotrocha</taxon>
        <taxon>Ploima</taxon>
        <taxon>Brachionidae</taxon>
        <taxon>Brachionus</taxon>
    </lineage>
</organism>
<evidence type="ECO:0000256" key="7">
    <source>
        <dbReference type="ARBA" id="ARBA00046857"/>
    </source>
</evidence>
<dbReference type="InterPro" id="IPR016643">
    <property type="entry name" value="26S_Psome_Rpn1"/>
</dbReference>
<dbReference type="PANTHER" id="PTHR10943:SF1">
    <property type="entry name" value="26S PROTEASOME NON-ATPASE REGULATORY SUBUNIT 2"/>
    <property type="match status" value="1"/>
</dbReference>
<evidence type="ECO:0000256" key="5">
    <source>
        <dbReference type="ARBA" id="ARBA00022737"/>
    </source>
</evidence>
<keyword evidence="13" id="KW-1185">Reference proteome</keyword>
<dbReference type="Pfam" id="PF18051">
    <property type="entry name" value="RPN1_C"/>
    <property type="match status" value="1"/>
</dbReference>
<gene>
    <name evidence="12" type="ORF">OXX778_LOCUS1166</name>
</gene>
<dbReference type="GO" id="GO:0042176">
    <property type="term" value="P:regulation of protein catabolic process"/>
    <property type="evidence" value="ECO:0007669"/>
    <property type="project" value="InterPro"/>
</dbReference>
<evidence type="ECO:0000256" key="6">
    <source>
        <dbReference type="ARBA" id="ARBA00022942"/>
    </source>
</evidence>
<proteinExistence type="inferred from homology"/>
<dbReference type="OrthoDB" id="10252509at2759"/>
<dbReference type="GO" id="GO:0030234">
    <property type="term" value="F:enzyme regulator activity"/>
    <property type="evidence" value="ECO:0007669"/>
    <property type="project" value="UniProtKB-UniRule"/>
</dbReference>
<dbReference type="InterPro" id="IPR041433">
    <property type="entry name" value="RPN1_C"/>
</dbReference>
<dbReference type="GO" id="GO:0008540">
    <property type="term" value="C:proteasome regulatory particle, base subcomplex"/>
    <property type="evidence" value="ECO:0007669"/>
    <property type="project" value="UniProtKB-UniRule"/>
</dbReference>
<comment type="function">
    <text evidence="2">Binds to the intracellular domain of tumor necrosis factor type 1 receptor. The binding domain of TRAP1 and TRAP2 resides outside the death domain of TNFR1.</text>
</comment>
<keyword evidence="6 8" id="KW-0647">Proteasome</keyword>
<evidence type="ECO:0000313" key="12">
    <source>
        <dbReference type="EMBL" id="CAF0712055.1"/>
    </source>
</evidence>
<dbReference type="InterPro" id="IPR011989">
    <property type="entry name" value="ARM-like"/>
</dbReference>
<reference evidence="12" key="1">
    <citation type="submission" date="2021-02" db="EMBL/GenBank/DDBJ databases">
        <authorList>
            <person name="Nowell W R."/>
        </authorList>
    </citation>
    <scope>NUCLEOTIDE SEQUENCE</scope>
    <source>
        <strain evidence="12">Ploen Becks lab</strain>
    </source>
</reference>
<evidence type="ECO:0000256" key="2">
    <source>
        <dbReference type="ARBA" id="ARBA00004031"/>
    </source>
</evidence>
<evidence type="ECO:0000256" key="1">
    <source>
        <dbReference type="ARBA" id="ARBA00002362"/>
    </source>
</evidence>
<dbReference type="FunFam" id="1.25.10.10:FF:000026">
    <property type="entry name" value="26S proteasome non-ATPase regulatory subunit 2"/>
    <property type="match status" value="1"/>
</dbReference>
<dbReference type="PANTHER" id="PTHR10943">
    <property type="entry name" value="26S PROTEASOME NON-ATPASE REGULATORY SUBUNIT"/>
    <property type="match status" value="1"/>
</dbReference>
<comment type="subunit">
    <text evidence="7">Component of the 19S proteasome regulatory particle complex. The 26S proteasome consists of a 20S core particle (CP) and two 19S regulatory subunits (RP). The regulatory particle is made of a lid composed of 9 subunits, a base containing 6 ATPases and few additional components including PSMD2. Interacts with RPGRIP1L. Interacts with CRY1 in a KDM8-dependent manner. Interacts (via C-terminus) with phosphatase UBLCP1 (via ubiquitin-like domain); the interaction recruits UBLCP1 to the 19S regulatory particle where it dephosphorylates 19S subunit PSMC2/RPT1 which impairs PSMC2 ATPase activity and disrupts 26S proteasome assembly.</text>
</comment>
<keyword evidence="5" id="KW-0677">Repeat</keyword>
<dbReference type="SUPFAM" id="SSF48371">
    <property type="entry name" value="ARM repeat"/>
    <property type="match status" value="1"/>
</dbReference>
<dbReference type="GO" id="GO:0043161">
    <property type="term" value="P:proteasome-mediated ubiquitin-dependent protein catabolic process"/>
    <property type="evidence" value="ECO:0007669"/>
    <property type="project" value="TreeGrafter"/>
</dbReference>
<dbReference type="AlphaFoldDB" id="A0A813M4Z0"/>
<name>A0A813M4Z0_9BILA</name>
<evidence type="ECO:0000256" key="4">
    <source>
        <dbReference type="ARBA" id="ARBA00014928"/>
    </source>
</evidence>
<feature type="compositionally biased region" description="Basic and acidic residues" evidence="9">
    <location>
        <begin position="1"/>
        <end position="28"/>
    </location>
</feature>
<dbReference type="Pfam" id="PF01851">
    <property type="entry name" value="PC_rep"/>
    <property type="match status" value="3"/>
</dbReference>
<evidence type="ECO:0000259" key="11">
    <source>
        <dbReference type="Pfam" id="PF18051"/>
    </source>
</evidence>
<dbReference type="Gene3D" id="1.25.10.10">
    <property type="entry name" value="Leucine-rich Repeat Variant"/>
    <property type="match status" value="1"/>
</dbReference>
<feature type="domain" description="26S proteasome non-ATPase regulatory subunit RPN1 C-terminal" evidence="11">
    <location>
        <begin position="860"/>
        <end position="912"/>
    </location>
</feature>
<dbReference type="GO" id="GO:0005634">
    <property type="term" value="C:nucleus"/>
    <property type="evidence" value="ECO:0007669"/>
    <property type="project" value="TreeGrafter"/>
</dbReference>
<evidence type="ECO:0000259" key="10">
    <source>
        <dbReference type="Pfam" id="PF17781"/>
    </source>
</evidence>
<dbReference type="Proteomes" id="UP000663879">
    <property type="component" value="Unassembled WGS sequence"/>
</dbReference>
<evidence type="ECO:0000313" key="13">
    <source>
        <dbReference type="Proteomes" id="UP000663879"/>
    </source>
</evidence>
<feature type="region of interest" description="Disordered" evidence="9">
    <location>
        <begin position="1"/>
        <end position="37"/>
    </location>
</feature>
<dbReference type="InterPro" id="IPR040892">
    <property type="entry name" value="RPN1_N"/>
</dbReference>
<comment type="function">
    <text evidence="1 8">Component of the 26S proteasome, a multiprotein complex involved in the ATP-dependent degradation of ubiquitinated proteins. This complex plays a key role in the maintenance of protein homeostasis by removing misfolded or damaged proteins, which could impair cellular functions, and by removing proteins whose functions are no longer required. Therefore, the proteasome participates in numerous cellular processes, including cell cycle progression, apoptosis, or DNA damage repair.</text>
</comment>
<accession>A0A813M4Z0</accession>
<comment type="similarity">
    <text evidence="3 8">Belongs to the proteasome subunit S2 family.</text>
</comment>
<dbReference type="InterPro" id="IPR002015">
    <property type="entry name" value="Proteasome/cyclosome_rpt"/>
</dbReference>
<feature type="domain" description="RPN1 N-terminal" evidence="10">
    <location>
        <begin position="45"/>
        <end position="362"/>
    </location>
</feature>
<protein>
    <recommendedName>
        <fullName evidence="4 8">26S proteasome non-ATPase regulatory subunit 2</fullName>
    </recommendedName>
</protein>
<comment type="caution">
    <text evidence="12">The sequence shown here is derived from an EMBL/GenBank/DDBJ whole genome shotgun (WGS) entry which is preliminary data.</text>
</comment>
<dbReference type="GO" id="GO:0034515">
    <property type="term" value="C:proteasome storage granule"/>
    <property type="evidence" value="ECO:0007669"/>
    <property type="project" value="TreeGrafter"/>
</dbReference>